<dbReference type="SUPFAM" id="SSF51735">
    <property type="entry name" value="NAD(P)-binding Rossmann-fold domains"/>
    <property type="match status" value="1"/>
</dbReference>
<dbReference type="NCBIfam" id="NF005065">
    <property type="entry name" value="PRK06482.1"/>
    <property type="match status" value="1"/>
</dbReference>
<evidence type="ECO:0000256" key="3">
    <source>
        <dbReference type="SAM" id="Coils"/>
    </source>
</evidence>
<keyword evidence="2" id="KW-0560">Oxidoreductase</keyword>
<name>A0ABN2Y2E4_9ACTN</name>
<dbReference type="CDD" id="cd05374">
    <property type="entry name" value="17beta-HSD-like_SDR_c"/>
    <property type="match status" value="1"/>
</dbReference>
<dbReference type="InterPro" id="IPR002347">
    <property type="entry name" value="SDR_fam"/>
</dbReference>
<dbReference type="InterPro" id="IPR051911">
    <property type="entry name" value="SDR_oxidoreductase"/>
</dbReference>
<dbReference type="Pfam" id="PF00106">
    <property type="entry name" value="adh_short"/>
    <property type="match status" value="1"/>
</dbReference>
<dbReference type="Gene3D" id="3.40.50.720">
    <property type="entry name" value="NAD(P)-binding Rossmann-like Domain"/>
    <property type="match status" value="1"/>
</dbReference>
<keyword evidence="3" id="KW-0175">Coiled coil</keyword>
<reference evidence="4 5" key="1">
    <citation type="journal article" date="2019" name="Int. J. Syst. Evol. Microbiol.">
        <title>The Global Catalogue of Microorganisms (GCM) 10K type strain sequencing project: providing services to taxonomists for standard genome sequencing and annotation.</title>
        <authorList>
            <consortium name="The Broad Institute Genomics Platform"/>
            <consortium name="The Broad Institute Genome Sequencing Center for Infectious Disease"/>
            <person name="Wu L."/>
            <person name="Ma J."/>
        </authorList>
    </citation>
    <scope>NUCLEOTIDE SEQUENCE [LARGE SCALE GENOMIC DNA]</scope>
    <source>
        <strain evidence="4 5">JCM 13850</strain>
    </source>
</reference>
<dbReference type="RefSeq" id="WP_344260867.1">
    <property type="nucleotide sequence ID" value="NZ_BAAAMR010000002.1"/>
</dbReference>
<protein>
    <submittedName>
        <fullName evidence="4">SDR family oxidoreductase</fullName>
    </submittedName>
</protein>
<evidence type="ECO:0000313" key="5">
    <source>
        <dbReference type="Proteomes" id="UP001501020"/>
    </source>
</evidence>
<comment type="similarity">
    <text evidence="1">Belongs to the short-chain dehydrogenases/reductases (SDR) family.</text>
</comment>
<gene>
    <name evidence="4" type="ORF">GCM10009727_04870</name>
</gene>
<evidence type="ECO:0000313" key="4">
    <source>
        <dbReference type="EMBL" id="GAA2120288.1"/>
    </source>
</evidence>
<dbReference type="PRINTS" id="PR00081">
    <property type="entry name" value="GDHRDH"/>
</dbReference>
<keyword evidence="5" id="KW-1185">Reference proteome</keyword>
<accession>A0ABN2Y2E4</accession>
<sequence>MASTWFITGTSSGFGRHMTELLLDRGDRVAATLRNPSRLDDLAAKHGDRLWRAQLDVTDTARMREVVDAAFAEFGRIDAVVSNAGYGLIGLAEELSDEQIERQIDTNVTAPIQLARAVTPHLRAQGGGRFLQTSSMGGHIVFPAMSLYHTSKWALEGFFETYALETERFGIRTTLIEPGMVATDFYSSADVAPSQLPAYAGTQAADLTHGKSSVALEDMPGDPRKVAEAMIRIGDLADPPRRQLLGSDAYRLVHDALKARLESAEAQYEFALTTDRDGFVPPQA</sequence>
<organism evidence="4 5">
    <name type="scientific">Actinomadura napierensis</name>
    <dbReference type="NCBI Taxonomy" id="267854"/>
    <lineage>
        <taxon>Bacteria</taxon>
        <taxon>Bacillati</taxon>
        <taxon>Actinomycetota</taxon>
        <taxon>Actinomycetes</taxon>
        <taxon>Streptosporangiales</taxon>
        <taxon>Thermomonosporaceae</taxon>
        <taxon>Actinomadura</taxon>
    </lineage>
</organism>
<dbReference type="PANTHER" id="PTHR43976:SF16">
    <property type="entry name" value="SHORT-CHAIN DEHYDROGENASE_REDUCTASE FAMILY PROTEIN"/>
    <property type="match status" value="1"/>
</dbReference>
<evidence type="ECO:0000256" key="1">
    <source>
        <dbReference type="ARBA" id="ARBA00006484"/>
    </source>
</evidence>
<proteinExistence type="inferred from homology"/>
<dbReference type="PANTHER" id="PTHR43976">
    <property type="entry name" value="SHORT CHAIN DEHYDROGENASE"/>
    <property type="match status" value="1"/>
</dbReference>
<feature type="coiled-coil region" evidence="3">
    <location>
        <begin position="247"/>
        <end position="274"/>
    </location>
</feature>
<dbReference type="Proteomes" id="UP001501020">
    <property type="component" value="Unassembled WGS sequence"/>
</dbReference>
<evidence type="ECO:0000256" key="2">
    <source>
        <dbReference type="ARBA" id="ARBA00023002"/>
    </source>
</evidence>
<dbReference type="InterPro" id="IPR036291">
    <property type="entry name" value="NAD(P)-bd_dom_sf"/>
</dbReference>
<dbReference type="EMBL" id="BAAAMR010000002">
    <property type="protein sequence ID" value="GAA2120288.1"/>
    <property type="molecule type" value="Genomic_DNA"/>
</dbReference>
<comment type="caution">
    <text evidence="4">The sequence shown here is derived from an EMBL/GenBank/DDBJ whole genome shotgun (WGS) entry which is preliminary data.</text>
</comment>